<keyword evidence="1" id="KW-0732">Signal</keyword>
<feature type="chain" id="PRO_5029540912" description="Secreted protein" evidence="1">
    <location>
        <begin position="23"/>
        <end position="89"/>
    </location>
</feature>
<reference evidence="2" key="1">
    <citation type="submission" date="2020-06" db="EMBL/GenBank/DDBJ databases">
        <title>Draft genome of Bugula neritina, a colonial animal packing powerful symbionts and potential medicines.</title>
        <authorList>
            <person name="Rayko M."/>
        </authorList>
    </citation>
    <scope>NUCLEOTIDE SEQUENCE [LARGE SCALE GENOMIC DNA]</scope>
    <source>
        <strain evidence="2">Kwan_BN1</strain>
    </source>
</reference>
<organism evidence="2 3">
    <name type="scientific">Bugula neritina</name>
    <name type="common">Brown bryozoan</name>
    <name type="synonym">Sertularia neritina</name>
    <dbReference type="NCBI Taxonomy" id="10212"/>
    <lineage>
        <taxon>Eukaryota</taxon>
        <taxon>Metazoa</taxon>
        <taxon>Spiralia</taxon>
        <taxon>Lophotrochozoa</taxon>
        <taxon>Bryozoa</taxon>
        <taxon>Gymnolaemata</taxon>
        <taxon>Cheilostomatida</taxon>
        <taxon>Flustrina</taxon>
        <taxon>Buguloidea</taxon>
        <taxon>Bugulidae</taxon>
        <taxon>Bugula</taxon>
    </lineage>
</organism>
<evidence type="ECO:0000256" key="1">
    <source>
        <dbReference type="SAM" id="SignalP"/>
    </source>
</evidence>
<comment type="caution">
    <text evidence="2">The sequence shown here is derived from an EMBL/GenBank/DDBJ whole genome shotgun (WGS) entry which is preliminary data.</text>
</comment>
<evidence type="ECO:0008006" key="4">
    <source>
        <dbReference type="Google" id="ProtNLM"/>
    </source>
</evidence>
<protein>
    <recommendedName>
        <fullName evidence="4">Secreted protein</fullName>
    </recommendedName>
</protein>
<dbReference type="Proteomes" id="UP000593567">
    <property type="component" value="Unassembled WGS sequence"/>
</dbReference>
<keyword evidence="3" id="KW-1185">Reference proteome</keyword>
<name>A0A7J7JUQ7_BUGNE</name>
<gene>
    <name evidence="2" type="ORF">EB796_011592</name>
</gene>
<proteinExistence type="predicted"/>
<evidence type="ECO:0000313" key="3">
    <source>
        <dbReference type="Proteomes" id="UP000593567"/>
    </source>
</evidence>
<sequence>MVLYYTFTLIFLQICFISGGKSKQLPCIFSIDLKPTMPIKNLPALSNFTCCFWLSKGHLPITAGGRWLFTIATSSSSNEFGLHYDDTGV</sequence>
<evidence type="ECO:0000313" key="2">
    <source>
        <dbReference type="EMBL" id="KAF6030102.1"/>
    </source>
</evidence>
<feature type="signal peptide" evidence="1">
    <location>
        <begin position="1"/>
        <end position="22"/>
    </location>
</feature>
<dbReference type="EMBL" id="VXIV02001755">
    <property type="protein sequence ID" value="KAF6030102.1"/>
    <property type="molecule type" value="Genomic_DNA"/>
</dbReference>
<dbReference type="AlphaFoldDB" id="A0A7J7JUQ7"/>
<dbReference type="OrthoDB" id="8871962at2759"/>
<accession>A0A7J7JUQ7</accession>